<feature type="region of interest" description="Disordered" evidence="1">
    <location>
        <begin position="121"/>
        <end position="144"/>
    </location>
</feature>
<protein>
    <recommendedName>
        <fullName evidence="4">DUF721 domain-containing protein</fullName>
    </recommendedName>
</protein>
<evidence type="ECO:0008006" key="4">
    <source>
        <dbReference type="Google" id="ProtNLM"/>
    </source>
</evidence>
<reference evidence="2 3" key="1">
    <citation type="journal article" date="2020" name="Microorganisms">
        <title>Osmotic Adaptation and Compatible Solute Biosynthesis of Phototrophic Bacteria as Revealed from Genome Analyses.</title>
        <authorList>
            <person name="Imhoff J.F."/>
            <person name="Rahn T."/>
            <person name="Kunzel S."/>
            <person name="Keller A."/>
            <person name="Neulinger S.C."/>
        </authorList>
    </citation>
    <scope>NUCLEOTIDE SEQUENCE [LARGE SCALE GENOMIC DNA]</scope>
    <source>
        <strain evidence="2 3">DSM 25653</strain>
    </source>
</reference>
<accession>A0A9X0W561</accession>
<organism evidence="2 3">
    <name type="scientific">Lamprobacter modestohalophilus</name>
    <dbReference type="NCBI Taxonomy" id="1064514"/>
    <lineage>
        <taxon>Bacteria</taxon>
        <taxon>Pseudomonadati</taxon>
        <taxon>Pseudomonadota</taxon>
        <taxon>Gammaproteobacteria</taxon>
        <taxon>Chromatiales</taxon>
        <taxon>Chromatiaceae</taxon>
        <taxon>Lamprobacter</taxon>
    </lineage>
</organism>
<evidence type="ECO:0000313" key="3">
    <source>
        <dbReference type="Proteomes" id="UP001138768"/>
    </source>
</evidence>
<evidence type="ECO:0000256" key="1">
    <source>
        <dbReference type="SAM" id="MobiDB-lite"/>
    </source>
</evidence>
<evidence type="ECO:0000313" key="2">
    <source>
        <dbReference type="EMBL" id="MBK1616972.1"/>
    </source>
</evidence>
<sequence>MIENAEARTMAKSTAHIRRHLRASEPIAALLDEIERRERLLSELRLRLPADLAKHCSQATLSAGELTLFVDSPVWADRFRFLCPELIGSVLINGPAAVDAEVKACKVRVLPPSFHSMAPLPRPVQGRVGVNQESSSTDEAGRSPLSEALARLARTLGQSLR</sequence>
<dbReference type="AlphaFoldDB" id="A0A9X0W561"/>
<dbReference type="EMBL" id="NRRY01000001">
    <property type="protein sequence ID" value="MBK1616972.1"/>
    <property type="molecule type" value="Genomic_DNA"/>
</dbReference>
<proteinExistence type="predicted"/>
<keyword evidence="3" id="KW-1185">Reference proteome</keyword>
<comment type="caution">
    <text evidence="2">The sequence shown here is derived from an EMBL/GenBank/DDBJ whole genome shotgun (WGS) entry which is preliminary data.</text>
</comment>
<gene>
    <name evidence="2" type="ORF">CKO42_00610</name>
</gene>
<dbReference type="Proteomes" id="UP001138768">
    <property type="component" value="Unassembled WGS sequence"/>
</dbReference>
<dbReference type="InterPro" id="IPR007922">
    <property type="entry name" value="DciA-like"/>
</dbReference>
<name>A0A9X0W561_9GAMM</name>
<dbReference type="Pfam" id="PF05258">
    <property type="entry name" value="DciA"/>
    <property type="match status" value="1"/>
</dbReference>